<organism evidence="2 3">
    <name type="scientific">Colletotrichum plurivorum</name>
    <dbReference type="NCBI Taxonomy" id="2175906"/>
    <lineage>
        <taxon>Eukaryota</taxon>
        <taxon>Fungi</taxon>
        <taxon>Dikarya</taxon>
        <taxon>Ascomycota</taxon>
        <taxon>Pezizomycotina</taxon>
        <taxon>Sordariomycetes</taxon>
        <taxon>Hypocreomycetidae</taxon>
        <taxon>Glomerellales</taxon>
        <taxon>Glomerellaceae</taxon>
        <taxon>Colletotrichum</taxon>
        <taxon>Colletotrichum orchidearum species complex</taxon>
    </lineage>
</organism>
<protein>
    <submittedName>
        <fullName evidence="2">Uncharacterized protein</fullName>
    </submittedName>
</protein>
<gene>
    <name evidence="2" type="ORF">CPLU01_01070</name>
</gene>
<accession>A0A8H6NQQ1</accession>
<proteinExistence type="predicted"/>
<dbReference type="EMBL" id="WIGO01000006">
    <property type="protein sequence ID" value="KAF6840699.1"/>
    <property type="molecule type" value="Genomic_DNA"/>
</dbReference>
<dbReference type="AlphaFoldDB" id="A0A8H6NQQ1"/>
<keyword evidence="3" id="KW-1185">Reference proteome</keyword>
<feature type="compositionally biased region" description="Low complexity" evidence="1">
    <location>
        <begin position="121"/>
        <end position="134"/>
    </location>
</feature>
<evidence type="ECO:0000256" key="1">
    <source>
        <dbReference type="SAM" id="MobiDB-lite"/>
    </source>
</evidence>
<reference evidence="2" key="1">
    <citation type="journal article" date="2020" name="Phytopathology">
        <title>Genome Sequence Resources of Colletotrichum truncatum, C. plurivorum, C. musicola, and C. sojae: Four Species Pathogenic to Soybean (Glycine max).</title>
        <authorList>
            <person name="Rogerio F."/>
            <person name="Boufleur T.R."/>
            <person name="Ciampi-Guillardi M."/>
            <person name="Sukno S.A."/>
            <person name="Thon M.R."/>
            <person name="Massola Junior N.S."/>
            <person name="Baroncelli R."/>
        </authorList>
    </citation>
    <scope>NUCLEOTIDE SEQUENCE</scope>
    <source>
        <strain evidence="2">LFN00145</strain>
    </source>
</reference>
<feature type="compositionally biased region" description="Low complexity" evidence="1">
    <location>
        <begin position="35"/>
        <end position="44"/>
    </location>
</feature>
<feature type="compositionally biased region" description="Gly residues" evidence="1">
    <location>
        <begin position="21"/>
        <end position="34"/>
    </location>
</feature>
<evidence type="ECO:0000313" key="3">
    <source>
        <dbReference type="Proteomes" id="UP000654918"/>
    </source>
</evidence>
<feature type="region of interest" description="Disordered" evidence="1">
    <location>
        <begin position="16"/>
        <end position="157"/>
    </location>
</feature>
<evidence type="ECO:0000313" key="2">
    <source>
        <dbReference type="EMBL" id="KAF6840699.1"/>
    </source>
</evidence>
<dbReference type="Proteomes" id="UP000654918">
    <property type="component" value="Unassembled WGS sequence"/>
</dbReference>
<sequence length="157" mass="16698">MCGCKRRRAARAAWLEKRAAGDGGGCNRGFGPGSGPSSRPPFMGGPFGRWRATPRNDAPEDLAQREQFPPTDAPASRDNEKAAVSENRPTRVSFMSGPFSGRREPAQSGDGMNIKRASSITLPPGYTPGVTGTPSDYGKKSGVRESLPPTYDAATRQ</sequence>
<comment type="caution">
    <text evidence="2">The sequence shown here is derived from an EMBL/GenBank/DDBJ whole genome shotgun (WGS) entry which is preliminary data.</text>
</comment>
<name>A0A8H6NQQ1_9PEZI</name>